<evidence type="ECO:0000259" key="2">
    <source>
        <dbReference type="Pfam" id="PF13360"/>
    </source>
</evidence>
<dbReference type="Proteomes" id="UP001150924">
    <property type="component" value="Unassembled WGS sequence"/>
</dbReference>
<feature type="compositionally biased region" description="Low complexity" evidence="1">
    <location>
        <begin position="374"/>
        <end position="448"/>
    </location>
</feature>
<evidence type="ECO:0000313" key="3">
    <source>
        <dbReference type="EMBL" id="MCY1010043.1"/>
    </source>
</evidence>
<protein>
    <submittedName>
        <fullName evidence="3">PQQ-binding-like beta-propeller repeat protein</fullName>
    </submittedName>
</protein>
<feature type="domain" description="Pyrrolo-quinoline quinone repeat" evidence="2">
    <location>
        <begin position="169"/>
        <end position="310"/>
    </location>
</feature>
<dbReference type="RefSeq" id="WP_267772830.1">
    <property type="nucleotide sequence ID" value="NZ_JAPNKE010000002.1"/>
</dbReference>
<dbReference type="EMBL" id="JAPNKE010000002">
    <property type="protein sequence ID" value="MCY1010043.1"/>
    <property type="molecule type" value="Genomic_DNA"/>
</dbReference>
<comment type="caution">
    <text evidence="3">The sequence shown here is derived from an EMBL/GenBank/DDBJ whole genome shotgun (WGS) entry which is preliminary data.</text>
</comment>
<sequence length="477" mass="49834">MITSRLDVEAFVEPPHRRQVDRRAAHPRFVDAGAVYWSSDDFRFAAASLAGERLWDVEVEDGSRLVGIFEGHPVVLTSGFDPPFPCALVFLDPASGREVRRVAAPEHTTEAAYHDGVFAFLTAAERFEAASRLVLADAATGEFKKVVEGGSATGLTAFAGGFLSTLEFVVHAYDLKGRSLWKTDSVVSVSGETVLATHLGGKLTRLRPADGAPVWSFTFKGAEARSLVQVHAGADAVAVLEPRLGELALLDRASGELRWRTKRAAATTFAPPLVTPDAVVTLSAKKAGEGWQALAAFSRADGSLRGELANPDGFNMIDGLVAGEVCVLGQEDGTALHLVRVPASGTASTRSVVADAKVSRPERVAMPTEKVAKKGPASAASAKKTATKNQATASVKKTAAKKSPASATSAKESRAATASAKKTAAKISASASTKKTAAKKPPAASAKKTAAKKPPGDASAKKHATKKSPRAGRLKQP</sequence>
<feature type="region of interest" description="Disordered" evidence="1">
    <location>
        <begin position="357"/>
        <end position="477"/>
    </location>
</feature>
<dbReference type="Gene3D" id="2.130.10.10">
    <property type="entry name" value="YVTN repeat-like/Quinoprotein amine dehydrogenase"/>
    <property type="match status" value="1"/>
</dbReference>
<reference evidence="3" key="1">
    <citation type="submission" date="2022-11" db="EMBL/GenBank/DDBJ databases">
        <title>Minimal conservation of predation-associated metabolite biosynthetic gene clusters underscores biosynthetic potential of Myxococcota including descriptions for ten novel species: Archangium lansinium sp. nov., Myxococcus landrumus sp. nov., Nannocystis bai.</title>
        <authorList>
            <person name="Ahearne A."/>
            <person name="Stevens C."/>
            <person name="Phillips K."/>
        </authorList>
    </citation>
    <scope>NUCLEOTIDE SEQUENCE</scope>
    <source>
        <strain evidence="3">Na p29</strain>
    </source>
</reference>
<organism evidence="3 4">
    <name type="scientific">Nannocystis pusilla</name>
    <dbReference type="NCBI Taxonomy" id="889268"/>
    <lineage>
        <taxon>Bacteria</taxon>
        <taxon>Pseudomonadati</taxon>
        <taxon>Myxococcota</taxon>
        <taxon>Polyangia</taxon>
        <taxon>Nannocystales</taxon>
        <taxon>Nannocystaceae</taxon>
        <taxon>Nannocystis</taxon>
    </lineage>
</organism>
<dbReference type="InterPro" id="IPR015943">
    <property type="entry name" value="WD40/YVTN_repeat-like_dom_sf"/>
</dbReference>
<dbReference type="InterPro" id="IPR011047">
    <property type="entry name" value="Quinoprotein_ADH-like_sf"/>
</dbReference>
<proteinExistence type="predicted"/>
<dbReference type="Pfam" id="PF13360">
    <property type="entry name" value="PQQ_2"/>
    <property type="match status" value="1"/>
</dbReference>
<name>A0A9X3ETP4_9BACT</name>
<dbReference type="AlphaFoldDB" id="A0A9X3ETP4"/>
<evidence type="ECO:0000256" key="1">
    <source>
        <dbReference type="SAM" id="MobiDB-lite"/>
    </source>
</evidence>
<evidence type="ECO:0000313" key="4">
    <source>
        <dbReference type="Proteomes" id="UP001150924"/>
    </source>
</evidence>
<dbReference type="SUPFAM" id="SSF50998">
    <property type="entry name" value="Quinoprotein alcohol dehydrogenase-like"/>
    <property type="match status" value="1"/>
</dbReference>
<gene>
    <name evidence="3" type="ORF">OV079_31665</name>
</gene>
<accession>A0A9X3ETP4</accession>
<dbReference type="InterPro" id="IPR002372">
    <property type="entry name" value="PQQ_rpt_dom"/>
</dbReference>
<feature type="compositionally biased region" description="Basic residues" evidence="1">
    <location>
        <begin position="461"/>
        <end position="477"/>
    </location>
</feature>
<keyword evidence="4" id="KW-1185">Reference proteome</keyword>